<accession>A0A067D1I2</accession>
<proteinExistence type="predicted"/>
<dbReference type="InterPro" id="IPR036770">
    <property type="entry name" value="Ankyrin_rpt-contain_sf"/>
</dbReference>
<dbReference type="RefSeq" id="XP_012193701.1">
    <property type="nucleotide sequence ID" value="XM_012338311.1"/>
</dbReference>
<dbReference type="OMA" id="HQDRPDL"/>
<keyword evidence="1" id="KW-0677">Repeat</keyword>
<dbReference type="Proteomes" id="UP000030745">
    <property type="component" value="Unassembled WGS sequence"/>
</dbReference>
<keyword evidence="2 3" id="KW-0040">ANK repeat</keyword>
<dbReference type="InterPro" id="IPR002110">
    <property type="entry name" value="Ankyrin_rpt"/>
</dbReference>
<dbReference type="PANTHER" id="PTHR24198:SF165">
    <property type="entry name" value="ANKYRIN REPEAT-CONTAINING PROTEIN-RELATED"/>
    <property type="match status" value="1"/>
</dbReference>
<dbReference type="EMBL" id="KK583189">
    <property type="protein sequence ID" value="KDO35355.1"/>
    <property type="molecule type" value="Genomic_DNA"/>
</dbReference>
<sequence>MTAAAAGSISAALGLFMPESSQLTSAAANGDVVTVSTLLARGVSPNATHGRGPLRAAVECGNEDCVRVLLHAGADPRLTTDGIPITMQAMLMDHVPIVARLVAADPSVMTQASEHGDMTPFELAVHQDRPDLVSLFLGAGADANMSIQNSVPILVYAAFRGVQPIVLALLVDAGADVDAVAFPSGHSALYCAAKYNHEALVDLLLDANATVDMPSCDGETPLAVAALHGHVGVVTRLLAASANVNHGCTAGMSPLYNAALHRHPNVVATLLDAGADIHQRTQAGESVLSAAVACGHADVLALVQNALQR</sequence>
<evidence type="ECO:0000256" key="2">
    <source>
        <dbReference type="ARBA" id="ARBA00023043"/>
    </source>
</evidence>
<dbReference type="SUPFAM" id="SSF48403">
    <property type="entry name" value="Ankyrin repeat"/>
    <property type="match status" value="1"/>
</dbReference>
<evidence type="ECO:0000256" key="3">
    <source>
        <dbReference type="PROSITE-ProRule" id="PRU00023"/>
    </source>
</evidence>
<dbReference type="Pfam" id="PF12796">
    <property type="entry name" value="Ank_2"/>
    <property type="match status" value="2"/>
</dbReference>
<evidence type="ECO:0000256" key="1">
    <source>
        <dbReference type="ARBA" id="ARBA00022737"/>
    </source>
</evidence>
<feature type="repeat" description="ANK" evidence="3">
    <location>
        <begin position="250"/>
        <end position="282"/>
    </location>
</feature>
<dbReference type="AlphaFoldDB" id="A0A067D1I2"/>
<dbReference type="PANTHER" id="PTHR24198">
    <property type="entry name" value="ANKYRIN REPEAT AND PROTEIN KINASE DOMAIN-CONTAINING PROTEIN"/>
    <property type="match status" value="1"/>
</dbReference>
<dbReference type="STRING" id="695850.A0A067D1I2"/>
<dbReference type="OrthoDB" id="366390at2759"/>
<dbReference type="PROSITE" id="PS50088">
    <property type="entry name" value="ANK_REPEAT"/>
    <property type="match status" value="4"/>
</dbReference>
<feature type="repeat" description="ANK" evidence="3">
    <location>
        <begin position="184"/>
        <end position="216"/>
    </location>
</feature>
<organism evidence="4 5">
    <name type="scientific">Saprolegnia parasitica (strain CBS 223.65)</name>
    <dbReference type="NCBI Taxonomy" id="695850"/>
    <lineage>
        <taxon>Eukaryota</taxon>
        <taxon>Sar</taxon>
        <taxon>Stramenopiles</taxon>
        <taxon>Oomycota</taxon>
        <taxon>Saprolegniomycetes</taxon>
        <taxon>Saprolegniales</taxon>
        <taxon>Saprolegniaceae</taxon>
        <taxon>Saprolegnia</taxon>
    </lineage>
</organism>
<name>A0A067D1I2_SAPPC</name>
<dbReference type="Gene3D" id="1.25.40.20">
    <property type="entry name" value="Ankyrin repeat-containing domain"/>
    <property type="match status" value="4"/>
</dbReference>
<evidence type="ECO:0000313" key="4">
    <source>
        <dbReference type="EMBL" id="KDO35355.1"/>
    </source>
</evidence>
<protein>
    <submittedName>
        <fullName evidence="4">Uncharacterized protein</fullName>
    </submittedName>
</protein>
<dbReference type="GeneID" id="24122856"/>
<dbReference type="PROSITE" id="PS50297">
    <property type="entry name" value="ANK_REP_REGION"/>
    <property type="match status" value="4"/>
</dbReference>
<gene>
    <name evidence="4" type="ORF">SPRG_00204</name>
</gene>
<reference evidence="4 5" key="1">
    <citation type="journal article" date="2013" name="PLoS Genet.">
        <title>Distinctive expansion of potential virulence genes in the genome of the oomycete fish pathogen Saprolegnia parasitica.</title>
        <authorList>
            <person name="Jiang R.H."/>
            <person name="de Bruijn I."/>
            <person name="Haas B.J."/>
            <person name="Belmonte R."/>
            <person name="Lobach L."/>
            <person name="Christie J."/>
            <person name="van den Ackerveken G."/>
            <person name="Bottin A."/>
            <person name="Bulone V."/>
            <person name="Diaz-Moreno S.M."/>
            <person name="Dumas B."/>
            <person name="Fan L."/>
            <person name="Gaulin E."/>
            <person name="Govers F."/>
            <person name="Grenville-Briggs L.J."/>
            <person name="Horner N.R."/>
            <person name="Levin J.Z."/>
            <person name="Mammella M."/>
            <person name="Meijer H.J."/>
            <person name="Morris P."/>
            <person name="Nusbaum C."/>
            <person name="Oome S."/>
            <person name="Phillips A.J."/>
            <person name="van Rooyen D."/>
            <person name="Rzeszutek E."/>
            <person name="Saraiva M."/>
            <person name="Secombes C.J."/>
            <person name="Seidl M.F."/>
            <person name="Snel B."/>
            <person name="Stassen J.H."/>
            <person name="Sykes S."/>
            <person name="Tripathy S."/>
            <person name="van den Berg H."/>
            <person name="Vega-Arreguin J.C."/>
            <person name="Wawra S."/>
            <person name="Young S.K."/>
            <person name="Zeng Q."/>
            <person name="Dieguez-Uribeondo J."/>
            <person name="Russ C."/>
            <person name="Tyler B.M."/>
            <person name="van West P."/>
        </authorList>
    </citation>
    <scope>NUCLEOTIDE SEQUENCE [LARGE SCALE GENOMIC DNA]</scope>
    <source>
        <strain evidence="4 5">CBS 223.65</strain>
    </source>
</reference>
<evidence type="ECO:0000313" key="5">
    <source>
        <dbReference type="Proteomes" id="UP000030745"/>
    </source>
</evidence>
<dbReference type="VEuPathDB" id="FungiDB:SPRG_00204"/>
<dbReference type="SMART" id="SM00248">
    <property type="entry name" value="ANK"/>
    <property type="match status" value="7"/>
</dbReference>
<keyword evidence="5" id="KW-1185">Reference proteome</keyword>
<dbReference type="PRINTS" id="PR01415">
    <property type="entry name" value="ANKYRIN"/>
</dbReference>
<dbReference type="KEGG" id="spar:SPRG_00204"/>
<feature type="repeat" description="ANK" evidence="3">
    <location>
        <begin position="49"/>
        <end position="81"/>
    </location>
</feature>
<feature type="repeat" description="ANK" evidence="3">
    <location>
        <begin position="217"/>
        <end position="245"/>
    </location>
</feature>